<protein>
    <recommendedName>
        <fullName evidence="1">DUF3295 domain-containing protein</fullName>
    </recommendedName>
</protein>
<dbReference type="GO" id="GO:0031930">
    <property type="term" value="P:mitochondria-nucleus signaling pathway"/>
    <property type="evidence" value="ECO:0007669"/>
    <property type="project" value="TreeGrafter"/>
</dbReference>
<dbReference type="GO" id="GO:0000122">
    <property type="term" value="P:negative regulation of transcription by RNA polymerase II"/>
    <property type="evidence" value="ECO:0007669"/>
    <property type="project" value="TreeGrafter"/>
</dbReference>
<dbReference type="AlphaFoldDB" id="A0A8H7NHZ2"/>
<gene>
    <name evidence="2" type="ORF">IM811_011437</name>
</gene>
<dbReference type="GO" id="GO:0005737">
    <property type="term" value="C:cytoplasm"/>
    <property type="evidence" value="ECO:0007669"/>
    <property type="project" value="TreeGrafter"/>
</dbReference>
<sequence length="71" mass="8318">MLATELTESLRRHILWERSQKSFTANPVLNNMANLKQFPKKPCMKKEDVNASSSDKYLIEETFDGYHSRGW</sequence>
<dbReference type="InterPro" id="IPR021711">
    <property type="entry name" value="DUF3295"/>
</dbReference>
<dbReference type="PANTHER" id="PTHR28014:SF1">
    <property type="entry name" value="NEGATIVE REGULATOR OF RAS-CAMP PATHWAY"/>
    <property type="match status" value="1"/>
</dbReference>
<dbReference type="PANTHER" id="PTHR28014">
    <property type="entry name" value="NEGATIVE REGULATOR OF RAS-CAMP PATHWAY"/>
    <property type="match status" value="1"/>
</dbReference>
<organism evidence="2 3">
    <name type="scientific">Bionectria ochroleuca</name>
    <name type="common">Gliocladium roseum</name>
    <dbReference type="NCBI Taxonomy" id="29856"/>
    <lineage>
        <taxon>Eukaryota</taxon>
        <taxon>Fungi</taxon>
        <taxon>Dikarya</taxon>
        <taxon>Ascomycota</taxon>
        <taxon>Pezizomycotina</taxon>
        <taxon>Sordariomycetes</taxon>
        <taxon>Hypocreomycetidae</taxon>
        <taxon>Hypocreales</taxon>
        <taxon>Bionectriaceae</taxon>
        <taxon>Clonostachys</taxon>
    </lineage>
</organism>
<name>A0A8H7NHZ2_BIOOC</name>
<proteinExistence type="predicted"/>
<dbReference type="EMBL" id="JADCTT010000003">
    <property type="protein sequence ID" value="KAF9755996.1"/>
    <property type="molecule type" value="Genomic_DNA"/>
</dbReference>
<evidence type="ECO:0000259" key="1">
    <source>
        <dbReference type="Pfam" id="PF11702"/>
    </source>
</evidence>
<dbReference type="Proteomes" id="UP000616885">
    <property type="component" value="Unassembled WGS sequence"/>
</dbReference>
<dbReference type="Pfam" id="PF11702">
    <property type="entry name" value="DUF3295"/>
    <property type="match status" value="1"/>
</dbReference>
<evidence type="ECO:0000313" key="3">
    <source>
        <dbReference type="Proteomes" id="UP000616885"/>
    </source>
</evidence>
<reference evidence="2" key="1">
    <citation type="submission" date="2020-10" db="EMBL/GenBank/DDBJ databases">
        <title>High-Quality Genome Resource of Clonostachys rosea strain S41 by Oxford Nanopore Long-Read Sequencing.</title>
        <authorList>
            <person name="Wang H."/>
        </authorList>
    </citation>
    <scope>NUCLEOTIDE SEQUENCE</scope>
    <source>
        <strain evidence="2">S41</strain>
    </source>
</reference>
<evidence type="ECO:0000313" key="2">
    <source>
        <dbReference type="EMBL" id="KAF9755996.1"/>
    </source>
</evidence>
<dbReference type="GO" id="GO:0006808">
    <property type="term" value="P:regulation of nitrogen utilization"/>
    <property type="evidence" value="ECO:0007669"/>
    <property type="project" value="TreeGrafter"/>
</dbReference>
<comment type="caution">
    <text evidence="2">The sequence shown here is derived from an EMBL/GenBank/DDBJ whole genome shotgun (WGS) entry which is preliminary data.</text>
</comment>
<dbReference type="InterPro" id="IPR053043">
    <property type="entry name" value="Ras-cAMP_regulatory"/>
</dbReference>
<feature type="domain" description="DUF3295" evidence="1">
    <location>
        <begin position="1"/>
        <end position="71"/>
    </location>
</feature>
<accession>A0A8H7NHZ2</accession>